<protein>
    <recommendedName>
        <fullName evidence="5">non-specific serine/threonine protein kinase</fullName>
        <ecNumber evidence="5">2.7.11.1</ecNumber>
    </recommendedName>
</protein>
<keyword evidence="19" id="KW-0675">Receptor</keyword>
<evidence type="ECO:0000256" key="19">
    <source>
        <dbReference type="ARBA" id="ARBA00023170"/>
    </source>
</evidence>
<dbReference type="Pfam" id="PF07714">
    <property type="entry name" value="PK_Tyr_Ser-Thr"/>
    <property type="match status" value="1"/>
</dbReference>
<keyword evidence="12 25" id="KW-0732">Signal</keyword>
<gene>
    <name evidence="27" type="ORF">HRI_004690500</name>
    <name evidence="28" type="ORF">HRI_004690700</name>
</gene>
<evidence type="ECO:0000259" key="26">
    <source>
        <dbReference type="PROSITE" id="PS50011"/>
    </source>
</evidence>
<feature type="chain" id="PRO_5041194684" description="non-specific serine/threonine protein kinase" evidence="25">
    <location>
        <begin position="26"/>
        <end position="1110"/>
    </location>
</feature>
<keyword evidence="7" id="KW-0723">Serine/threonine-protein kinase</keyword>
<comment type="catalytic activity">
    <reaction evidence="21">
        <text>L-threonyl-[protein] + ATP = O-phospho-L-threonyl-[protein] + ADP + H(+)</text>
        <dbReference type="Rhea" id="RHEA:46608"/>
        <dbReference type="Rhea" id="RHEA-COMP:11060"/>
        <dbReference type="Rhea" id="RHEA-COMP:11605"/>
        <dbReference type="ChEBI" id="CHEBI:15378"/>
        <dbReference type="ChEBI" id="CHEBI:30013"/>
        <dbReference type="ChEBI" id="CHEBI:30616"/>
        <dbReference type="ChEBI" id="CHEBI:61977"/>
        <dbReference type="ChEBI" id="CHEBI:456216"/>
        <dbReference type="EC" id="2.7.11.1"/>
    </reaction>
</comment>
<keyword evidence="29" id="KW-1185">Reference proteome</keyword>
<dbReference type="GO" id="GO:0004674">
    <property type="term" value="F:protein serine/threonine kinase activity"/>
    <property type="evidence" value="ECO:0007669"/>
    <property type="project" value="UniProtKB-KW"/>
</dbReference>
<dbReference type="InterPro" id="IPR013210">
    <property type="entry name" value="LRR_N_plant-typ"/>
</dbReference>
<evidence type="ECO:0000313" key="29">
    <source>
        <dbReference type="Proteomes" id="UP001165190"/>
    </source>
</evidence>
<dbReference type="SUPFAM" id="SSF52058">
    <property type="entry name" value="L domain-like"/>
    <property type="match status" value="3"/>
</dbReference>
<evidence type="ECO:0000256" key="14">
    <source>
        <dbReference type="ARBA" id="ARBA00022741"/>
    </source>
</evidence>
<dbReference type="EMBL" id="BSYR01000056">
    <property type="protein sequence ID" value="GMJ10215.1"/>
    <property type="molecule type" value="Genomic_DNA"/>
</dbReference>
<comment type="similarity">
    <text evidence="4">Belongs to the RLP family.</text>
</comment>
<dbReference type="FunFam" id="3.80.10.10:FF:000317">
    <property type="entry name" value="Inactive leucine-rich repeat receptor-like protein kinase"/>
    <property type="match status" value="1"/>
</dbReference>
<feature type="binding site" evidence="23">
    <location>
        <position position="851"/>
    </location>
    <ligand>
        <name>ATP</name>
        <dbReference type="ChEBI" id="CHEBI:30616"/>
    </ligand>
</feature>
<dbReference type="GO" id="GO:0033612">
    <property type="term" value="F:receptor serine/threonine kinase binding"/>
    <property type="evidence" value="ECO:0007669"/>
    <property type="project" value="TreeGrafter"/>
</dbReference>
<dbReference type="Gene3D" id="1.10.510.10">
    <property type="entry name" value="Transferase(Phosphotransferase) domain 1"/>
    <property type="match status" value="1"/>
</dbReference>
<dbReference type="InterPro" id="IPR001245">
    <property type="entry name" value="Ser-Thr/Tyr_kinase_cat_dom"/>
</dbReference>
<dbReference type="InterPro" id="IPR017441">
    <property type="entry name" value="Protein_kinase_ATP_BS"/>
</dbReference>
<feature type="signal peptide" evidence="25">
    <location>
        <begin position="1"/>
        <end position="25"/>
    </location>
</feature>
<evidence type="ECO:0000256" key="23">
    <source>
        <dbReference type="PROSITE-ProRule" id="PRU10141"/>
    </source>
</evidence>
<evidence type="ECO:0000256" key="6">
    <source>
        <dbReference type="ARBA" id="ARBA00022475"/>
    </source>
</evidence>
<dbReference type="Pfam" id="PF08263">
    <property type="entry name" value="LRRNT_2"/>
    <property type="match status" value="1"/>
</dbReference>
<keyword evidence="9" id="KW-0433">Leucine-rich repeat</keyword>
<evidence type="ECO:0000256" key="16">
    <source>
        <dbReference type="ARBA" id="ARBA00022840"/>
    </source>
</evidence>
<dbReference type="FunFam" id="1.10.510.10:FF:000358">
    <property type="entry name" value="Putative leucine-rich repeat receptor-like serine/threonine-protein kinase"/>
    <property type="match status" value="1"/>
</dbReference>
<dbReference type="PROSITE" id="PS50011">
    <property type="entry name" value="PROTEIN_KINASE_DOM"/>
    <property type="match status" value="1"/>
</dbReference>
<keyword evidence="20" id="KW-0325">Glycoprotein</keyword>
<evidence type="ECO:0000313" key="28">
    <source>
        <dbReference type="EMBL" id="GMJ10215.1"/>
    </source>
</evidence>
<dbReference type="FunFam" id="3.80.10.10:FF:000275">
    <property type="entry name" value="Leucine-rich repeat receptor-like protein kinase"/>
    <property type="match status" value="1"/>
</dbReference>
<evidence type="ECO:0000256" key="11">
    <source>
        <dbReference type="ARBA" id="ARBA00022692"/>
    </source>
</evidence>
<proteinExistence type="inferred from homology"/>
<keyword evidence="15" id="KW-0418">Kinase</keyword>
<evidence type="ECO:0000256" key="20">
    <source>
        <dbReference type="ARBA" id="ARBA00023180"/>
    </source>
</evidence>
<evidence type="ECO:0000256" key="18">
    <source>
        <dbReference type="ARBA" id="ARBA00023136"/>
    </source>
</evidence>
<dbReference type="PANTHER" id="PTHR48056:SF73">
    <property type="entry name" value="LRR RECEPTOR-LIKE SERINE_THREONINE-PROTEIN KINASE EFR"/>
    <property type="match status" value="1"/>
</dbReference>
<dbReference type="Proteomes" id="UP001165190">
    <property type="component" value="Unassembled WGS sequence"/>
</dbReference>
<dbReference type="InterPro" id="IPR001611">
    <property type="entry name" value="Leu-rich_rpt"/>
</dbReference>
<evidence type="ECO:0000256" key="1">
    <source>
        <dbReference type="ARBA" id="ARBA00004162"/>
    </source>
</evidence>
<evidence type="ECO:0000256" key="5">
    <source>
        <dbReference type="ARBA" id="ARBA00012513"/>
    </source>
</evidence>
<keyword evidence="18 24" id="KW-0472">Membrane</keyword>
<evidence type="ECO:0000256" key="9">
    <source>
        <dbReference type="ARBA" id="ARBA00022614"/>
    </source>
</evidence>
<dbReference type="Gene3D" id="3.80.10.10">
    <property type="entry name" value="Ribonuclease Inhibitor"/>
    <property type="match status" value="4"/>
</dbReference>
<dbReference type="Gene3D" id="3.30.200.20">
    <property type="entry name" value="Phosphorylase Kinase, domain 1"/>
    <property type="match status" value="1"/>
</dbReference>
<feature type="transmembrane region" description="Helical" evidence="24">
    <location>
        <begin position="765"/>
        <end position="787"/>
    </location>
</feature>
<accession>A0A9W7JCA4</accession>
<dbReference type="FunFam" id="3.80.10.10:FF:000383">
    <property type="entry name" value="Leucine-rich repeat receptor protein kinase EMS1"/>
    <property type="match status" value="2"/>
</dbReference>
<dbReference type="InterPro" id="IPR032675">
    <property type="entry name" value="LRR_dom_sf"/>
</dbReference>
<dbReference type="InterPro" id="IPR000719">
    <property type="entry name" value="Prot_kinase_dom"/>
</dbReference>
<keyword evidence="10" id="KW-0808">Transferase</keyword>
<evidence type="ECO:0000256" key="2">
    <source>
        <dbReference type="ARBA" id="ARBA00004479"/>
    </source>
</evidence>
<evidence type="ECO:0000256" key="13">
    <source>
        <dbReference type="ARBA" id="ARBA00022737"/>
    </source>
</evidence>
<dbReference type="GO" id="GO:0005524">
    <property type="term" value="F:ATP binding"/>
    <property type="evidence" value="ECO:0007669"/>
    <property type="project" value="UniProtKB-UniRule"/>
</dbReference>
<dbReference type="InterPro" id="IPR003591">
    <property type="entry name" value="Leu-rich_rpt_typical-subtyp"/>
</dbReference>
<dbReference type="OrthoDB" id="964717at2759"/>
<keyword evidence="6" id="KW-1003">Cell membrane</keyword>
<name>A0A9W7JCA4_HIBTR</name>
<evidence type="ECO:0000256" key="17">
    <source>
        <dbReference type="ARBA" id="ARBA00022989"/>
    </source>
</evidence>
<dbReference type="PROSITE" id="PS00107">
    <property type="entry name" value="PROTEIN_KINASE_ATP"/>
    <property type="match status" value="1"/>
</dbReference>
<dbReference type="EC" id="2.7.11.1" evidence="5"/>
<comment type="caution">
    <text evidence="27">The sequence shown here is derived from an EMBL/GenBank/DDBJ whole genome shotgun (WGS) entry which is preliminary data.</text>
</comment>
<dbReference type="InterPro" id="IPR011009">
    <property type="entry name" value="Kinase-like_dom_sf"/>
</dbReference>
<organism evidence="27 29">
    <name type="scientific">Hibiscus trionum</name>
    <name type="common">Flower of an hour</name>
    <dbReference type="NCBI Taxonomy" id="183268"/>
    <lineage>
        <taxon>Eukaryota</taxon>
        <taxon>Viridiplantae</taxon>
        <taxon>Streptophyta</taxon>
        <taxon>Embryophyta</taxon>
        <taxon>Tracheophyta</taxon>
        <taxon>Spermatophyta</taxon>
        <taxon>Magnoliopsida</taxon>
        <taxon>eudicotyledons</taxon>
        <taxon>Gunneridae</taxon>
        <taxon>Pentapetalae</taxon>
        <taxon>rosids</taxon>
        <taxon>malvids</taxon>
        <taxon>Malvales</taxon>
        <taxon>Malvaceae</taxon>
        <taxon>Malvoideae</taxon>
        <taxon>Hibiscus</taxon>
    </lineage>
</organism>
<evidence type="ECO:0000256" key="22">
    <source>
        <dbReference type="ARBA" id="ARBA00048679"/>
    </source>
</evidence>
<dbReference type="PROSITE" id="PS00108">
    <property type="entry name" value="PROTEIN_KINASE_ST"/>
    <property type="match status" value="1"/>
</dbReference>
<comment type="similarity">
    <text evidence="3">Belongs to the protein kinase superfamily. Ser/Thr protein kinase family.</text>
</comment>
<dbReference type="SMART" id="SM00369">
    <property type="entry name" value="LRR_TYP"/>
    <property type="match status" value="13"/>
</dbReference>
<dbReference type="InterPro" id="IPR050647">
    <property type="entry name" value="Plant_LRR-RLKs"/>
</dbReference>
<keyword evidence="8" id="KW-0597">Phosphoprotein</keyword>
<dbReference type="SMART" id="SM00365">
    <property type="entry name" value="LRR_SD22"/>
    <property type="match status" value="8"/>
</dbReference>
<keyword evidence="17 24" id="KW-1133">Transmembrane helix</keyword>
<evidence type="ECO:0000256" key="25">
    <source>
        <dbReference type="SAM" id="SignalP"/>
    </source>
</evidence>
<keyword evidence="13" id="KW-0677">Repeat</keyword>
<dbReference type="InterPro" id="IPR008271">
    <property type="entry name" value="Ser/Thr_kinase_AS"/>
</dbReference>
<evidence type="ECO:0000313" key="27">
    <source>
        <dbReference type="EMBL" id="GMJ10213.1"/>
    </source>
</evidence>
<evidence type="ECO:0000256" key="10">
    <source>
        <dbReference type="ARBA" id="ARBA00022679"/>
    </source>
</evidence>
<dbReference type="SMART" id="SM00220">
    <property type="entry name" value="S_TKc"/>
    <property type="match status" value="1"/>
</dbReference>
<keyword evidence="11 24" id="KW-0812">Transmembrane</keyword>
<evidence type="ECO:0000256" key="12">
    <source>
        <dbReference type="ARBA" id="ARBA00022729"/>
    </source>
</evidence>
<reference evidence="27" key="1">
    <citation type="submission" date="2023-05" db="EMBL/GenBank/DDBJ databases">
        <title>Genome and transcriptome analyses reveal genes involved in the formation of fine ridges on petal epidermal cells in Hibiscus trionum.</title>
        <authorList>
            <person name="Koshimizu S."/>
            <person name="Masuda S."/>
            <person name="Ishii T."/>
            <person name="Shirasu K."/>
            <person name="Hoshino A."/>
            <person name="Arita M."/>
        </authorList>
    </citation>
    <scope>NUCLEOTIDE SEQUENCE</scope>
    <source>
        <strain evidence="27">Hamamatsu line</strain>
    </source>
</reference>
<evidence type="ECO:0000256" key="15">
    <source>
        <dbReference type="ARBA" id="ARBA00022777"/>
    </source>
</evidence>
<dbReference type="PANTHER" id="PTHR48056">
    <property type="entry name" value="LRR RECEPTOR-LIKE SERINE/THREONINE-PROTEIN KINASE-RELATED"/>
    <property type="match status" value="1"/>
</dbReference>
<evidence type="ECO:0000256" key="3">
    <source>
        <dbReference type="ARBA" id="ARBA00008684"/>
    </source>
</evidence>
<dbReference type="Pfam" id="PF13855">
    <property type="entry name" value="LRR_8"/>
    <property type="match status" value="3"/>
</dbReference>
<dbReference type="EMBL" id="BSYR01000056">
    <property type="protein sequence ID" value="GMJ10213.1"/>
    <property type="molecule type" value="Genomic_DNA"/>
</dbReference>
<evidence type="ECO:0000256" key="8">
    <source>
        <dbReference type="ARBA" id="ARBA00022553"/>
    </source>
</evidence>
<dbReference type="SUPFAM" id="SSF56112">
    <property type="entry name" value="Protein kinase-like (PK-like)"/>
    <property type="match status" value="1"/>
</dbReference>
<feature type="domain" description="Protein kinase" evidence="26">
    <location>
        <begin position="823"/>
        <end position="1099"/>
    </location>
</feature>
<dbReference type="Pfam" id="PF00560">
    <property type="entry name" value="LRR_1"/>
    <property type="match status" value="6"/>
</dbReference>
<dbReference type="GO" id="GO:0005886">
    <property type="term" value="C:plasma membrane"/>
    <property type="evidence" value="ECO:0007669"/>
    <property type="project" value="UniProtKB-SubCell"/>
</dbReference>
<keyword evidence="14 23" id="KW-0547">Nucleotide-binding</keyword>
<evidence type="ECO:0000256" key="4">
    <source>
        <dbReference type="ARBA" id="ARBA00009592"/>
    </source>
</evidence>
<evidence type="ECO:0000256" key="21">
    <source>
        <dbReference type="ARBA" id="ARBA00047899"/>
    </source>
</evidence>
<comment type="subcellular location">
    <subcellularLocation>
        <location evidence="1">Cell membrane</location>
        <topology evidence="1">Single-pass membrane protein</topology>
    </subcellularLocation>
    <subcellularLocation>
        <location evidence="2">Membrane</location>
        <topology evidence="2">Single-pass type I membrane protein</topology>
    </subcellularLocation>
</comment>
<evidence type="ECO:0000256" key="24">
    <source>
        <dbReference type="SAM" id="Phobius"/>
    </source>
</evidence>
<comment type="catalytic activity">
    <reaction evidence="22">
        <text>L-seryl-[protein] + ATP = O-phospho-L-seryl-[protein] + ADP + H(+)</text>
        <dbReference type="Rhea" id="RHEA:17989"/>
        <dbReference type="Rhea" id="RHEA-COMP:9863"/>
        <dbReference type="Rhea" id="RHEA-COMP:11604"/>
        <dbReference type="ChEBI" id="CHEBI:15378"/>
        <dbReference type="ChEBI" id="CHEBI:29999"/>
        <dbReference type="ChEBI" id="CHEBI:30616"/>
        <dbReference type="ChEBI" id="CHEBI:83421"/>
        <dbReference type="ChEBI" id="CHEBI:456216"/>
        <dbReference type="EC" id="2.7.11.1"/>
    </reaction>
</comment>
<evidence type="ECO:0000256" key="7">
    <source>
        <dbReference type="ARBA" id="ARBA00022527"/>
    </source>
</evidence>
<keyword evidence="16 23" id="KW-0067">ATP-binding</keyword>
<dbReference type="AlphaFoldDB" id="A0A9W7JCA4"/>
<sequence>MANIFLNSALLVIIHFSVSTFSVKSTTILTDQLALLAFKDNIIHDSENVLTTNWSASFPVCNWFGVSCGSKHRRVTALNLTGLQLVGTLPPHLGNLSFLSLLSLRDNRFHGRLPVQLSNLQPLEYMDFGNNSFSGEIPPWLGSLTELRELRLYYNNFEGVIPFSLGYLPKLEELSLYGNQLSGSIPSSIFNISSLQIIDLGSNMLTGSIPSVPLDLISLEFINFNFNNLTGHIPNDMFDRLPNLKELYLSVNMLSGSIPLSLFKCRKLQTLFLSLNQLEGNLPEEIENLSMLQFFSIGQNHFQGEIPAQIVNLTLLREFDCSHNNFTGTIPQQIGNLKNLEYLSLGVNNLVGPIPPAIFNTSTLSVISLLLNQLSGRLPSNMGLWLPNLQELYLGTNQLVGPIPMSISNASQLTLLEMSHNFFSGSIPDTLGNLSNLRKLNLEVNNLTSLGMNFFSSLTNCRGLEDIDFGRNPLVPGELPGLVGNLSNSLQRFSAARCNIRGSIPTEFGNLSSLISIKLDENELTGMIPTTIGGLKELQSLSLSDNKLEGQISSELCHLNKLSFLVLTNNKLSGPIPTCLGNVVSLRQLLLGSNMFSSSIPSTLTGLNSLLILNLSSNSLSGPLPIDIGKWKVSTSMDFSNNQFSGELPNGVVDLNGLTYFSLSNNRITGSIPDSFGDLLSLESLDLSRNSLSGEVPKSLEKLGFLKYFNVSFNRLQGEIPDGGSFGNYSIESFKGNGALCGAARLRVPSCKTKPRRSSKARTKLITSVVVPIVSSILVVALIIIFFRSRMKKETLETQEDMIPLGMWRRFSHQELYQATDGFSDSRLLGSGSYGSVYQGILPGGMTIAVKVFKLELNGAFKSFDVEFEVLRNTRHRNLTKIIGSGSNKQDFRALVLEFMPNGSLNKWLYSNNHFLDILQRLNILIDVASALEYLHHGHTKPMVHCDLKPSNVLLDEDMVAHLSDFGIAKLLCEEDSMIQTMTLATVGYMAPEYGSEGIVSTKGDVYSFGILTMETILRKKPTDEMFSEEMSLRSLVKETLASMVNQVGDTNLLSTTGRKQLVANKCALSVLQVALECSVEKPDERLDMKQVVTKLDKIKVNLLTDIEYV</sequence>